<dbReference type="STRING" id="158441.A0A226DAM9"/>
<dbReference type="Pfam" id="PF00754">
    <property type="entry name" value="F5_F8_type_C"/>
    <property type="match status" value="1"/>
</dbReference>
<dbReference type="CDD" id="cd00057">
    <property type="entry name" value="FA58C"/>
    <property type="match status" value="1"/>
</dbReference>
<dbReference type="PROSITE" id="PS50022">
    <property type="entry name" value="FA58C_3"/>
    <property type="match status" value="1"/>
</dbReference>
<dbReference type="EMBL" id="LNIX01000028">
    <property type="protein sequence ID" value="OXA41787.1"/>
    <property type="molecule type" value="Genomic_DNA"/>
</dbReference>
<name>A0A226DAM9_FOLCA</name>
<dbReference type="GO" id="GO:0005739">
    <property type="term" value="C:mitochondrion"/>
    <property type="evidence" value="ECO:0007669"/>
    <property type="project" value="InterPro"/>
</dbReference>
<accession>A0A226DAM9</accession>
<dbReference type="PANTHER" id="PTHR24543">
    <property type="entry name" value="MULTICOPPER OXIDASE-RELATED"/>
    <property type="match status" value="1"/>
</dbReference>
<feature type="region of interest" description="Disordered" evidence="1">
    <location>
        <begin position="417"/>
        <end position="477"/>
    </location>
</feature>
<dbReference type="OrthoDB" id="6262482at2759"/>
<evidence type="ECO:0000256" key="1">
    <source>
        <dbReference type="SAM" id="MobiDB-lite"/>
    </source>
</evidence>
<dbReference type="AlphaFoldDB" id="A0A226DAM9"/>
<protein>
    <submittedName>
        <fullName evidence="3">Lactadherin</fullName>
    </submittedName>
</protein>
<dbReference type="SUPFAM" id="SSF49785">
    <property type="entry name" value="Galactose-binding domain-like"/>
    <property type="match status" value="3"/>
</dbReference>
<dbReference type="Gene3D" id="2.60.120.260">
    <property type="entry name" value="Galactose-binding domain-like"/>
    <property type="match status" value="3"/>
</dbReference>
<evidence type="ECO:0000313" key="4">
    <source>
        <dbReference type="Proteomes" id="UP000198287"/>
    </source>
</evidence>
<dbReference type="SMART" id="SM00231">
    <property type="entry name" value="FA58C"/>
    <property type="match status" value="1"/>
</dbReference>
<dbReference type="PANTHER" id="PTHR24543:SF334">
    <property type="entry name" value="F5_8 TYPE C DOMAIN-CONTAINING PROTEIN"/>
    <property type="match status" value="1"/>
</dbReference>
<proteinExistence type="predicted"/>
<keyword evidence="4" id="KW-1185">Reference proteome</keyword>
<organism evidence="3 4">
    <name type="scientific">Folsomia candida</name>
    <name type="common">Springtail</name>
    <dbReference type="NCBI Taxonomy" id="158441"/>
    <lineage>
        <taxon>Eukaryota</taxon>
        <taxon>Metazoa</taxon>
        <taxon>Ecdysozoa</taxon>
        <taxon>Arthropoda</taxon>
        <taxon>Hexapoda</taxon>
        <taxon>Collembola</taxon>
        <taxon>Entomobryomorpha</taxon>
        <taxon>Isotomoidea</taxon>
        <taxon>Isotomidae</taxon>
        <taxon>Proisotominae</taxon>
        <taxon>Folsomia</taxon>
    </lineage>
</organism>
<dbReference type="Pfam" id="PF15880">
    <property type="entry name" value="NDUFV3"/>
    <property type="match status" value="1"/>
</dbReference>
<evidence type="ECO:0000259" key="2">
    <source>
        <dbReference type="PROSITE" id="PS50022"/>
    </source>
</evidence>
<dbReference type="GO" id="GO:0045271">
    <property type="term" value="C:respiratory chain complex I"/>
    <property type="evidence" value="ECO:0007669"/>
    <property type="project" value="InterPro"/>
</dbReference>
<evidence type="ECO:0000313" key="3">
    <source>
        <dbReference type="EMBL" id="OXA41787.1"/>
    </source>
</evidence>
<reference evidence="3 4" key="1">
    <citation type="submission" date="2015-12" db="EMBL/GenBank/DDBJ databases">
        <title>The genome of Folsomia candida.</title>
        <authorList>
            <person name="Faddeeva A."/>
            <person name="Derks M.F."/>
            <person name="Anvar Y."/>
            <person name="Smit S."/>
            <person name="Van Straalen N."/>
            <person name="Roelofs D."/>
        </authorList>
    </citation>
    <scope>NUCLEOTIDE SEQUENCE [LARGE SCALE GENOMIC DNA]</scope>
    <source>
        <strain evidence="3 4">VU population</strain>
        <tissue evidence="3">Whole body</tissue>
    </source>
</reference>
<dbReference type="InterPro" id="IPR026193">
    <property type="entry name" value="NDUFV3"/>
</dbReference>
<dbReference type="InterPro" id="IPR008979">
    <property type="entry name" value="Galactose-bd-like_sf"/>
</dbReference>
<feature type="domain" description="F5/8 type C" evidence="2">
    <location>
        <begin position="45"/>
        <end position="211"/>
    </location>
</feature>
<dbReference type="Proteomes" id="UP000198287">
    <property type="component" value="Unassembled WGS sequence"/>
</dbReference>
<dbReference type="OMA" id="DGHIDSH"/>
<dbReference type="InterPro" id="IPR000421">
    <property type="entry name" value="FA58C"/>
</dbReference>
<comment type="caution">
    <text evidence="3">The sequence shown here is derived from an EMBL/GenBank/DDBJ whole genome shotgun (WGS) entry which is preliminary data.</text>
</comment>
<sequence length="512" mass="57805">MFIKFKIYLTYPSIWLDTPVTTRFVRIHVLEWHTNPSLRLEILGCQECNAILSGPGIGSGLTASTFAPWVKKNSCQPEDGHIDSHRAWCSRHNNGKHRENSKRISSLLAHQWLQFELGAPTTVTGLVTKGRGDTGRRQWVTSYSLSFSNDSALWYYYKETNHLIPKIFGGNMDKNTERKHYFNSPFVARFIRIHPKQWHNHISLRAAVLGCPSRLCPPNFFRLNMYAPCVENLAYKKDVWSNDKRHFWKDWKYGHASLGVDGEDDVLLPKCAIMDNYYAEHPIWMVDLGEKTQVSGVVVLTWQGDGQDKATSYRDYVLNLDRLTVYVSNKPRLDSPDVEKEPKCGTVSRVNNALFHPKLGFECPQSENVGGIRGRYVYIQSTPVINRWGRLFNTILCEVMNALIAVRTLRTAINSGSVPWSRSYASSSKVTQSKGTGSGSGGGSVPSVPSVPEPPSNVFKQTSAKDLGPGASKEGQYKNPEYFQYHKMSFAEMEIVMAKMRVPQPSAKKTGQ</sequence>
<gene>
    <name evidence="3" type="ORF">Fcan01_23583</name>
</gene>
<feature type="compositionally biased region" description="Low complexity" evidence="1">
    <location>
        <begin position="426"/>
        <end position="435"/>
    </location>
</feature>